<evidence type="ECO:0000256" key="6">
    <source>
        <dbReference type="ARBA" id="ARBA00023136"/>
    </source>
</evidence>
<evidence type="ECO:0000256" key="2">
    <source>
        <dbReference type="ARBA" id="ARBA00022475"/>
    </source>
</evidence>
<keyword evidence="4" id="KW-0378">Hydrolase</keyword>
<feature type="transmembrane region" description="Helical" evidence="7">
    <location>
        <begin position="59"/>
        <end position="81"/>
    </location>
</feature>
<evidence type="ECO:0000256" key="1">
    <source>
        <dbReference type="ARBA" id="ARBA00004651"/>
    </source>
</evidence>
<dbReference type="GO" id="GO:0016787">
    <property type="term" value="F:hydrolase activity"/>
    <property type="evidence" value="ECO:0007669"/>
    <property type="project" value="UniProtKB-KW"/>
</dbReference>
<keyword evidence="5 7" id="KW-1133">Transmembrane helix</keyword>
<dbReference type="Pfam" id="PF01569">
    <property type="entry name" value="PAP2"/>
    <property type="match status" value="1"/>
</dbReference>
<dbReference type="InterPro" id="IPR000326">
    <property type="entry name" value="PAP2/HPO"/>
</dbReference>
<accession>A0A252F1K3</accession>
<dbReference type="Gene3D" id="1.20.144.10">
    <property type="entry name" value="Phosphatidic acid phosphatase type 2/haloperoxidase"/>
    <property type="match status" value="2"/>
</dbReference>
<feature type="transmembrane region" description="Helical" evidence="7">
    <location>
        <begin position="153"/>
        <end position="171"/>
    </location>
</feature>
<keyword evidence="6 7" id="KW-0472">Membrane</keyword>
<dbReference type="GO" id="GO:0005886">
    <property type="term" value="C:plasma membrane"/>
    <property type="evidence" value="ECO:0007669"/>
    <property type="project" value="UniProtKB-SubCell"/>
</dbReference>
<dbReference type="EMBL" id="NHOC01000010">
    <property type="protein sequence ID" value="OUM19684.1"/>
    <property type="molecule type" value="Genomic_DNA"/>
</dbReference>
<gene>
    <name evidence="9" type="ORF">CBW42_10975</name>
</gene>
<dbReference type="Proteomes" id="UP000194903">
    <property type="component" value="Unassembled WGS sequence"/>
</dbReference>
<evidence type="ECO:0000259" key="8">
    <source>
        <dbReference type="SMART" id="SM00014"/>
    </source>
</evidence>
<evidence type="ECO:0000313" key="10">
    <source>
        <dbReference type="Proteomes" id="UP000194903"/>
    </source>
</evidence>
<organism evidence="9 10">
    <name type="scientific">Butyricicoccus porcorum</name>
    <dbReference type="NCBI Taxonomy" id="1945634"/>
    <lineage>
        <taxon>Bacteria</taxon>
        <taxon>Bacillati</taxon>
        <taxon>Bacillota</taxon>
        <taxon>Clostridia</taxon>
        <taxon>Eubacteriales</taxon>
        <taxon>Butyricicoccaceae</taxon>
        <taxon>Butyricicoccus</taxon>
    </lineage>
</organism>
<dbReference type="OrthoDB" id="9789113at2"/>
<keyword evidence="10" id="KW-1185">Reference proteome</keyword>
<reference evidence="9 10" key="1">
    <citation type="submission" date="2017-05" db="EMBL/GenBank/DDBJ databases">
        <title>Butyricicoccus porcorum sp. nov. a butyrate-producing bacterium from the swine intestinal tract.</title>
        <authorList>
            <person name="Trachsel J."/>
            <person name="Humphrey S."/>
            <person name="Allen H.K."/>
        </authorList>
    </citation>
    <scope>NUCLEOTIDE SEQUENCE [LARGE SCALE GENOMIC DNA]</scope>
    <source>
        <strain evidence="9">BB10</strain>
    </source>
</reference>
<keyword evidence="3 7" id="KW-0812">Transmembrane</keyword>
<feature type="transmembrane region" description="Helical" evidence="7">
    <location>
        <begin position="31"/>
        <end position="52"/>
    </location>
</feature>
<sequence>MTAAITSLDFSLLYWIQAHMRNDFFDGFFKLVTHLGDAGIFWIALGIILLCFPKTRRCGICMLVCLAVTALLGEGLLKHLFTRERPCVQQPIADMLLALPTTYSFPSGHSASSFTAATALFFHDRRAGIAAYILAALIAFSRLYCYVHFPTDVLTGIALGLCVGIVLTPRLSSRLLTCIHPDPSA</sequence>
<dbReference type="InterPro" id="IPR036938">
    <property type="entry name" value="PAP2/HPO_sf"/>
</dbReference>
<evidence type="ECO:0000256" key="4">
    <source>
        <dbReference type="ARBA" id="ARBA00022801"/>
    </source>
</evidence>
<dbReference type="PANTHER" id="PTHR14969">
    <property type="entry name" value="SPHINGOSINE-1-PHOSPHATE PHOSPHOHYDROLASE"/>
    <property type="match status" value="1"/>
</dbReference>
<evidence type="ECO:0000313" key="9">
    <source>
        <dbReference type="EMBL" id="OUM19684.1"/>
    </source>
</evidence>
<dbReference type="PANTHER" id="PTHR14969:SF62">
    <property type="entry name" value="DECAPRENYLPHOSPHORYL-5-PHOSPHORIBOSE PHOSPHATASE RV3807C-RELATED"/>
    <property type="match status" value="1"/>
</dbReference>
<dbReference type="AlphaFoldDB" id="A0A252F1K3"/>
<evidence type="ECO:0000256" key="3">
    <source>
        <dbReference type="ARBA" id="ARBA00022692"/>
    </source>
</evidence>
<feature type="domain" description="Phosphatidic acid phosphatase type 2/haloperoxidase" evidence="8">
    <location>
        <begin position="58"/>
        <end position="168"/>
    </location>
</feature>
<dbReference type="SUPFAM" id="SSF48317">
    <property type="entry name" value="Acid phosphatase/Vanadium-dependent haloperoxidase"/>
    <property type="match status" value="1"/>
</dbReference>
<comment type="subcellular location">
    <subcellularLocation>
        <location evidence="1">Cell membrane</location>
        <topology evidence="1">Multi-pass membrane protein</topology>
    </subcellularLocation>
</comment>
<name>A0A252F1K3_9FIRM</name>
<dbReference type="SMART" id="SM00014">
    <property type="entry name" value="acidPPc"/>
    <property type="match status" value="1"/>
</dbReference>
<evidence type="ECO:0000256" key="7">
    <source>
        <dbReference type="SAM" id="Phobius"/>
    </source>
</evidence>
<evidence type="ECO:0000256" key="5">
    <source>
        <dbReference type="ARBA" id="ARBA00022989"/>
    </source>
</evidence>
<keyword evidence="2" id="KW-1003">Cell membrane</keyword>
<proteinExistence type="predicted"/>
<comment type="caution">
    <text evidence="9">The sequence shown here is derived from an EMBL/GenBank/DDBJ whole genome shotgun (WGS) entry which is preliminary data.</text>
</comment>
<dbReference type="RefSeq" id="WP_087021329.1">
    <property type="nucleotide sequence ID" value="NZ_NHOC01000010.1"/>
</dbReference>
<feature type="transmembrane region" description="Helical" evidence="7">
    <location>
        <begin position="129"/>
        <end position="147"/>
    </location>
</feature>
<protein>
    <recommendedName>
        <fullName evidence="8">Phosphatidic acid phosphatase type 2/haloperoxidase domain-containing protein</fullName>
    </recommendedName>
</protein>